<comment type="caution">
    <text evidence="1">The sequence shown here is derived from an EMBL/GenBank/DDBJ whole genome shotgun (WGS) entry which is preliminary data.</text>
</comment>
<accession>A0ACA9P4Q0</accession>
<evidence type="ECO:0000313" key="2">
    <source>
        <dbReference type="Proteomes" id="UP000789920"/>
    </source>
</evidence>
<sequence>MSDKIESVLFSYQKNVSNRQYEDKTIIRKTEYVNVACDRCRKSHSKCSGEPKCAKCMKQNLSCVFNKFPNKRGPKRKKRKLPFGNTDLESSNPMHSKVIIQRNIIMEILIQALETMEVLIKELDDRKYVLMIKFANLFNMLVEAGLYNLESPPSTENEEGAALPLYAVMDNFINKINGIITKL</sequence>
<keyword evidence="2" id="KW-1185">Reference proteome</keyword>
<reference evidence="1" key="1">
    <citation type="submission" date="2021-06" db="EMBL/GenBank/DDBJ databases">
        <authorList>
            <person name="Kallberg Y."/>
            <person name="Tangrot J."/>
            <person name="Rosling A."/>
        </authorList>
    </citation>
    <scope>NUCLEOTIDE SEQUENCE</scope>
    <source>
        <strain evidence="1">MA461A</strain>
    </source>
</reference>
<proteinExistence type="predicted"/>
<organism evidence="1 2">
    <name type="scientific">Racocetra persica</name>
    <dbReference type="NCBI Taxonomy" id="160502"/>
    <lineage>
        <taxon>Eukaryota</taxon>
        <taxon>Fungi</taxon>
        <taxon>Fungi incertae sedis</taxon>
        <taxon>Mucoromycota</taxon>
        <taxon>Glomeromycotina</taxon>
        <taxon>Glomeromycetes</taxon>
        <taxon>Diversisporales</taxon>
        <taxon>Gigasporaceae</taxon>
        <taxon>Racocetra</taxon>
    </lineage>
</organism>
<dbReference type="EMBL" id="CAJVQC010018045">
    <property type="protein sequence ID" value="CAG8690250.1"/>
    <property type="molecule type" value="Genomic_DNA"/>
</dbReference>
<name>A0ACA9P4Q0_9GLOM</name>
<evidence type="ECO:0000313" key="1">
    <source>
        <dbReference type="EMBL" id="CAG8690250.1"/>
    </source>
</evidence>
<dbReference type="Proteomes" id="UP000789920">
    <property type="component" value="Unassembled WGS sequence"/>
</dbReference>
<protein>
    <submittedName>
        <fullName evidence="1">24356_t:CDS:1</fullName>
    </submittedName>
</protein>
<gene>
    <name evidence="1" type="ORF">RPERSI_LOCUS9509</name>
</gene>